<dbReference type="InterPro" id="IPR004143">
    <property type="entry name" value="BPL_LPL_catalytic"/>
</dbReference>
<keyword evidence="2" id="KW-0808">Transferase</keyword>
<reference evidence="2" key="1">
    <citation type="submission" date="2021-06" db="EMBL/GenBank/DDBJ databases">
        <authorList>
            <person name="Criscuolo A."/>
        </authorList>
    </citation>
    <scope>NUCLEOTIDE SEQUENCE</scope>
    <source>
        <strain evidence="2">CIP111600</strain>
    </source>
</reference>
<evidence type="ECO:0000313" key="2">
    <source>
        <dbReference type="EMBL" id="CAG7628689.1"/>
    </source>
</evidence>
<evidence type="ECO:0000259" key="1">
    <source>
        <dbReference type="PROSITE" id="PS51733"/>
    </source>
</evidence>
<dbReference type="InterPro" id="IPR050664">
    <property type="entry name" value="Octanoyltrans_LipM/LipL"/>
</dbReference>
<protein>
    <submittedName>
        <fullName evidence="2">Octanoyl-[GcvH]:protein N-octanoyltransferase</fullName>
        <ecNumber evidence="2">2.3.1.204</ecNumber>
    </submittedName>
</protein>
<dbReference type="PANTHER" id="PTHR43679">
    <property type="entry name" value="OCTANOYLTRANSFERASE LIPM-RELATED"/>
    <property type="match status" value="1"/>
</dbReference>
<dbReference type="Pfam" id="PF21948">
    <property type="entry name" value="LplA-B_cat"/>
    <property type="match status" value="1"/>
</dbReference>
<dbReference type="PANTHER" id="PTHR43679:SF2">
    <property type="entry name" value="OCTANOYL-[GCVH]:PROTEIN N-OCTANOYLTRANSFERASE"/>
    <property type="match status" value="1"/>
</dbReference>
<dbReference type="AlphaFoldDB" id="A0A916NJK5"/>
<proteinExistence type="predicted"/>
<dbReference type="GO" id="GO:0016746">
    <property type="term" value="F:acyltransferase activity"/>
    <property type="evidence" value="ECO:0007669"/>
    <property type="project" value="UniProtKB-KW"/>
</dbReference>
<name>A0A916NJK5_9BACL</name>
<organism evidence="2 3">
    <name type="scientific">Paenibacillus solanacearum</name>
    <dbReference type="NCBI Taxonomy" id="2048548"/>
    <lineage>
        <taxon>Bacteria</taxon>
        <taxon>Bacillati</taxon>
        <taxon>Bacillota</taxon>
        <taxon>Bacilli</taxon>
        <taxon>Bacillales</taxon>
        <taxon>Paenibacillaceae</taxon>
        <taxon>Paenibacillus</taxon>
    </lineage>
</organism>
<dbReference type="EMBL" id="CAJVAS010000012">
    <property type="protein sequence ID" value="CAG7628689.1"/>
    <property type="molecule type" value="Genomic_DNA"/>
</dbReference>
<evidence type="ECO:0000313" key="3">
    <source>
        <dbReference type="Proteomes" id="UP000693672"/>
    </source>
</evidence>
<comment type="caution">
    <text evidence="2">The sequence shown here is derived from an EMBL/GenBank/DDBJ whole genome shotgun (WGS) entry which is preliminary data.</text>
</comment>
<dbReference type="PROSITE" id="PS51733">
    <property type="entry name" value="BPL_LPL_CATALYTIC"/>
    <property type="match status" value="1"/>
</dbReference>
<dbReference type="Proteomes" id="UP000693672">
    <property type="component" value="Unassembled WGS sequence"/>
</dbReference>
<keyword evidence="3" id="KW-1185">Reference proteome</keyword>
<gene>
    <name evidence="2" type="primary">lipL</name>
    <name evidence="2" type="ORF">PAESOLCIP111_03030</name>
</gene>
<feature type="domain" description="BPL/LPL catalytic" evidence="1">
    <location>
        <begin position="44"/>
        <end position="236"/>
    </location>
</feature>
<dbReference type="RefSeq" id="WP_218092796.1">
    <property type="nucleotide sequence ID" value="NZ_CAJVAS010000012.1"/>
</dbReference>
<sequence>MSEQQPWDQQLSRMLILDRSGDFGETDVLYPFALEELLCRHVGEGGAPLLHLWRHPRAFVMGLRDSRLPGAAEAASWLEAQGYTVAVRNSGGAAVPLDLGVVNVSLVLPKVRQGDIDFHQDFERMYELIREALRETGAGVDKGEIQGAYCPGDYDLSIRGRKFCGIAQRRQAHAYVVQAFIVASGSGEARAELARGFYERAAGDAVMPVTASSAASFPQVSAGSMASLEQVAGLDGAQAPVQFAEAVKRVVRQRQTQEGLQSAAERLWLPGRQQVVDMIDTLRTRYGIKQ</sequence>
<dbReference type="EC" id="2.3.1.204" evidence="2"/>
<dbReference type="CDD" id="cd16443">
    <property type="entry name" value="LplA"/>
    <property type="match status" value="1"/>
</dbReference>
<accession>A0A916NJK5</accession>
<dbReference type="GO" id="GO:0010467">
    <property type="term" value="P:gene expression"/>
    <property type="evidence" value="ECO:0007669"/>
    <property type="project" value="UniProtKB-ARBA"/>
</dbReference>
<keyword evidence="2" id="KW-0012">Acyltransferase</keyword>